<feature type="compositionally biased region" description="Polar residues" evidence="1">
    <location>
        <begin position="112"/>
        <end position="133"/>
    </location>
</feature>
<organism evidence="2 3">
    <name type="scientific">Opisthorchis felineus</name>
    <dbReference type="NCBI Taxonomy" id="147828"/>
    <lineage>
        <taxon>Eukaryota</taxon>
        <taxon>Metazoa</taxon>
        <taxon>Spiralia</taxon>
        <taxon>Lophotrochozoa</taxon>
        <taxon>Platyhelminthes</taxon>
        <taxon>Trematoda</taxon>
        <taxon>Digenea</taxon>
        <taxon>Opisthorchiida</taxon>
        <taxon>Opisthorchiata</taxon>
        <taxon>Opisthorchiidae</taxon>
        <taxon>Opisthorchis</taxon>
    </lineage>
</organism>
<gene>
    <name evidence="2" type="ORF">CRM22_001577</name>
</gene>
<evidence type="ECO:0000313" key="2">
    <source>
        <dbReference type="EMBL" id="TGZ73347.1"/>
    </source>
</evidence>
<dbReference type="Proteomes" id="UP000308267">
    <property type="component" value="Unassembled WGS sequence"/>
</dbReference>
<name>A0A4S2MGH3_OPIFE</name>
<protein>
    <submittedName>
        <fullName evidence="2">Uncharacterized protein</fullName>
    </submittedName>
</protein>
<feature type="compositionally biased region" description="Basic and acidic residues" evidence="1">
    <location>
        <begin position="100"/>
        <end position="111"/>
    </location>
</feature>
<feature type="region of interest" description="Disordered" evidence="1">
    <location>
        <begin position="99"/>
        <end position="147"/>
    </location>
</feature>
<comment type="caution">
    <text evidence="2">The sequence shown here is derived from an EMBL/GenBank/DDBJ whole genome shotgun (WGS) entry which is preliminary data.</text>
</comment>
<proteinExistence type="predicted"/>
<evidence type="ECO:0000313" key="3">
    <source>
        <dbReference type="Proteomes" id="UP000308267"/>
    </source>
</evidence>
<sequence length="147" mass="17059">MRNASWGHCVRLIRAFNHSCRRRFTHRRYGISFYTLRAPNKLRPNRFERSGLANSSRRWKTQPSDARRLTKWHRSVLDSEIVKPGRMVKSAVYRRTIHLPRPDKITSDRGDQTNYSDVVSLPPSQTKKLSPSVTEKAGDEIESTPLA</sequence>
<accession>A0A4S2MGH3</accession>
<keyword evidence="3" id="KW-1185">Reference proteome</keyword>
<evidence type="ECO:0000256" key="1">
    <source>
        <dbReference type="SAM" id="MobiDB-lite"/>
    </source>
</evidence>
<dbReference type="AlphaFoldDB" id="A0A4S2MGH3"/>
<reference evidence="2 3" key="1">
    <citation type="journal article" date="2019" name="BMC Genomics">
        <title>New insights from Opisthorchis felineus genome: update on genomics of the epidemiologically important liver flukes.</title>
        <authorList>
            <person name="Ershov N.I."/>
            <person name="Mordvinov V.A."/>
            <person name="Prokhortchouk E.B."/>
            <person name="Pakharukova M.Y."/>
            <person name="Gunbin K.V."/>
            <person name="Ustyantsev K."/>
            <person name="Genaev M.A."/>
            <person name="Blinov A.G."/>
            <person name="Mazur A."/>
            <person name="Boulygina E."/>
            <person name="Tsygankova S."/>
            <person name="Khrameeva E."/>
            <person name="Chekanov N."/>
            <person name="Fan G."/>
            <person name="Xiao A."/>
            <person name="Zhang H."/>
            <person name="Xu X."/>
            <person name="Yang H."/>
            <person name="Solovyev V."/>
            <person name="Lee S.M."/>
            <person name="Liu X."/>
            <person name="Afonnikov D.A."/>
            <person name="Skryabin K.G."/>
        </authorList>
    </citation>
    <scope>NUCLEOTIDE SEQUENCE [LARGE SCALE GENOMIC DNA]</scope>
    <source>
        <strain evidence="2">AK-0245</strain>
        <tissue evidence="2">Whole organism</tissue>
    </source>
</reference>
<dbReference type="EMBL" id="SJOL01002831">
    <property type="protein sequence ID" value="TGZ73347.1"/>
    <property type="molecule type" value="Genomic_DNA"/>
</dbReference>